<dbReference type="CDD" id="cd11541">
    <property type="entry name" value="NTP-PPase_u4"/>
    <property type="match status" value="1"/>
</dbReference>
<keyword evidence="3" id="KW-1185">Reference proteome</keyword>
<name>A0A8F1SAC2_9BACT</name>
<dbReference type="InterPro" id="IPR004518">
    <property type="entry name" value="MazG-like_dom"/>
</dbReference>
<dbReference type="PIRSF" id="PIRSF006639">
    <property type="entry name" value="UCP006639_pph"/>
    <property type="match status" value="1"/>
</dbReference>
<gene>
    <name evidence="2" type="ORF">KOY49_04295</name>
</gene>
<feature type="domain" description="NTP pyrophosphohydrolase MazG-like" evidence="1">
    <location>
        <begin position="34"/>
        <end position="103"/>
    </location>
</feature>
<dbReference type="Gene3D" id="1.10.287.1080">
    <property type="entry name" value="MazG-like"/>
    <property type="match status" value="1"/>
</dbReference>
<sequence length="115" mass="12928">MQFNDYSTKAISTLTDKDSHKYGDVDARLMAQILGLSGESGEVMEKFKKILRDKNGEISENDRDAIIKELGDVLWYVNSIAHLLGCSLEEVARRNNDKLLSRQSRGKIHGSGDDR</sequence>
<dbReference type="InterPro" id="IPR011379">
    <property type="entry name" value="MazG-related_GP37"/>
</dbReference>
<evidence type="ECO:0000259" key="1">
    <source>
        <dbReference type="Pfam" id="PF03819"/>
    </source>
</evidence>
<proteinExistence type="predicted"/>
<dbReference type="Pfam" id="PF03819">
    <property type="entry name" value="MazG"/>
    <property type="match status" value="1"/>
</dbReference>
<organism evidence="2 3">
    <name type="scientific">Candidatus Minimicrobia vallesae</name>
    <dbReference type="NCBI Taxonomy" id="2841264"/>
    <lineage>
        <taxon>Bacteria</taxon>
        <taxon>Candidatus Saccharimonadota</taxon>
        <taxon>Candidatus Saccharimonadota incertae sedis</taxon>
        <taxon>Candidatus Minimicrobia</taxon>
    </lineage>
</organism>
<accession>A0A8F1SAC2</accession>
<reference evidence="2" key="1">
    <citation type="submission" date="2021-06" db="EMBL/GenBank/DDBJ databases">
        <title>An adapted protocol for Saccharibacteria cultivation: two new species join this phylum of Candidate Phyla Radiations.</title>
        <authorList>
            <person name="Ibrahim A."/>
            <person name="Maatouk M."/>
            <person name="Raoult D."/>
            <person name="Bittar F."/>
        </authorList>
    </citation>
    <scope>NUCLEOTIDE SEQUENCE</scope>
    <source>
        <strain evidence="2">IHU2</strain>
    </source>
</reference>
<evidence type="ECO:0000313" key="2">
    <source>
        <dbReference type="EMBL" id="QWQ31354.1"/>
    </source>
</evidence>
<protein>
    <submittedName>
        <fullName evidence="2">Nucleoside triphosphate pyrophosphohydrolase family protein</fullName>
    </submittedName>
</protein>
<dbReference type="AlphaFoldDB" id="A0A8F1SAC2"/>
<dbReference type="RefSeq" id="WP_232736137.1">
    <property type="nucleotide sequence ID" value="NZ_CP076459.1"/>
</dbReference>
<dbReference type="Proteomes" id="UP000677117">
    <property type="component" value="Chromosome"/>
</dbReference>
<dbReference type="KEGG" id="mvl:KOY49_04295"/>
<dbReference type="SUPFAM" id="SSF101386">
    <property type="entry name" value="all-alpha NTP pyrophosphatases"/>
    <property type="match status" value="1"/>
</dbReference>
<dbReference type="EMBL" id="CP076459">
    <property type="protein sequence ID" value="QWQ31354.1"/>
    <property type="molecule type" value="Genomic_DNA"/>
</dbReference>
<evidence type="ECO:0000313" key="3">
    <source>
        <dbReference type="Proteomes" id="UP000677117"/>
    </source>
</evidence>